<reference evidence="1 2" key="1">
    <citation type="submission" date="2017-06" db="EMBL/GenBank/DDBJ databases">
        <authorList>
            <person name="Kim H.J."/>
            <person name="Triplett B.A."/>
        </authorList>
    </citation>
    <scope>NUCLEOTIDE SEQUENCE [LARGE SCALE GENOMIC DNA]</scope>
    <source>
        <strain evidence="1 2">SCA</strain>
    </source>
</reference>
<dbReference type="OrthoDB" id="287363at2"/>
<gene>
    <name evidence="1" type="ORF">SAMN05446037_1005132</name>
</gene>
<proteinExistence type="predicted"/>
<evidence type="ECO:0000313" key="1">
    <source>
        <dbReference type="EMBL" id="SNS17847.1"/>
    </source>
</evidence>
<dbReference type="EMBL" id="FZOJ01000005">
    <property type="protein sequence ID" value="SNS17847.1"/>
    <property type="molecule type" value="Genomic_DNA"/>
</dbReference>
<protein>
    <submittedName>
        <fullName evidence="1">Uncharacterized protein</fullName>
    </submittedName>
</protein>
<dbReference type="Proteomes" id="UP000198304">
    <property type="component" value="Unassembled WGS sequence"/>
</dbReference>
<evidence type="ECO:0000313" key="2">
    <source>
        <dbReference type="Proteomes" id="UP000198304"/>
    </source>
</evidence>
<name>A0A239CC92_9FIRM</name>
<sequence>MNYSDIPEEKDTKRGNQHKEAIEKVEAKIEKVRQLYEEGYGKLDISKFTGISIASINNYLMEGYSPVHGQYGASRPGPLTPFKDEILTLRSEGVTYREITEGLRFKGYKGDVW</sequence>
<dbReference type="RefSeq" id="WP_089282172.1">
    <property type="nucleotide sequence ID" value="NZ_FZOJ01000005.1"/>
</dbReference>
<accession>A0A239CC92</accession>
<keyword evidence="2" id="KW-1185">Reference proteome</keyword>
<organism evidence="1 2">
    <name type="scientific">Anaerovirgula multivorans</name>
    <dbReference type="NCBI Taxonomy" id="312168"/>
    <lineage>
        <taxon>Bacteria</taxon>
        <taxon>Bacillati</taxon>
        <taxon>Bacillota</taxon>
        <taxon>Clostridia</taxon>
        <taxon>Peptostreptococcales</taxon>
        <taxon>Natronincolaceae</taxon>
        <taxon>Anaerovirgula</taxon>
    </lineage>
</organism>
<dbReference type="AlphaFoldDB" id="A0A239CC92"/>